<dbReference type="InterPro" id="IPR001810">
    <property type="entry name" value="F-box_dom"/>
</dbReference>
<evidence type="ECO:0000259" key="1">
    <source>
        <dbReference type="Pfam" id="PF00646"/>
    </source>
</evidence>
<reference evidence="2" key="1">
    <citation type="journal article" date="2023" name="Nat. Commun.">
        <title>Diploid and tetraploid genomes of Acorus and the evolution of monocots.</title>
        <authorList>
            <person name="Ma L."/>
            <person name="Liu K.W."/>
            <person name="Li Z."/>
            <person name="Hsiao Y.Y."/>
            <person name="Qi Y."/>
            <person name="Fu T."/>
            <person name="Tang G.D."/>
            <person name="Zhang D."/>
            <person name="Sun W.H."/>
            <person name="Liu D.K."/>
            <person name="Li Y."/>
            <person name="Chen G.Z."/>
            <person name="Liu X.D."/>
            <person name="Liao X.Y."/>
            <person name="Jiang Y.T."/>
            <person name="Yu X."/>
            <person name="Hao Y."/>
            <person name="Huang J."/>
            <person name="Zhao X.W."/>
            <person name="Ke S."/>
            <person name="Chen Y.Y."/>
            <person name="Wu W.L."/>
            <person name="Hsu J.L."/>
            <person name="Lin Y.F."/>
            <person name="Huang M.D."/>
            <person name="Li C.Y."/>
            <person name="Huang L."/>
            <person name="Wang Z.W."/>
            <person name="Zhao X."/>
            <person name="Zhong W.Y."/>
            <person name="Peng D.H."/>
            <person name="Ahmad S."/>
            <person name="Lan S."/>
            <person name="Zhang J.S."/>
            <person name="Tsai W.C."/>
            <person name="Van de Peer Y."/>
            <person name="Liu Z.J."/>
        </authorList>
    </citation>
    <scope>NUCLEOTIDE SEQUENCE</scope>
    <source>
        <strain evidence="2">CP</strain>
    </source>
</reference>
<accession>A0AAV9EBK4</accession>
<evidence type="ECO:0000313" key="2">
    <source>
        <dbReference type="EMBL" id="KAK1310185.1"/>
    </source>
</evidence>
<sequence>MEVDRLSELPENVIHQILSSLKIKEQGTLSKRWRDLFSSIPTLDYCHKSIHGNHYNPNDHEKNRLRRCQHYIDIVDGLLRLSNPTTHVE</sequence>
<dbReference type="InterPro" id="IPR036047">
    <property type="entry name" value="F-box-like_dom_sf"/>
</dbReference>
<dbReference type="Pfam" id="PF00646">
    <property type="entry name" value="F-box"/>
    <property type="match status" value="1"/>
</dbReference>
<organism evidence="2 3">
    <name type="scientific">Acorus calamus</name>
    <name type="common">Sweet flag</name>
    <dbReference type="NCBI Taxonomy" id="4465"/>
    <lineage>
        <taxon>Eukaryota</taxon>
        <taxon>Viridiplantae</taxon>
        <taxon>Streptophyta</taxon>
        <taxon>Embryophyta</taxon>
        <taxon>Tracheophyta</taxon>
        <taxon>Spermatophyta</taxon>
        <taxon>Magnoliopsida</taxon>
        <taxon>Liliopsida</taxon>
        <taxon>Acoraceae</taxon>
        <taxon>Acorus</taxon>
    </lineage>
</organism>
<gene>
    <name evidence="2" type="ORF">QJS10_CPA08g01174</name>
</gene>
<proteinExistence type="predicted"/>
<feature type="domain" description="F-box" evidence="1">
    <location>
        <begin position="6"/>
        <end position="40"/>
    </location>
</feature>
<comment type="caution">
    <text evidence="2">The sequence shown here is derived from an EMBL/GenBank/DDBJ whole genome shotgun (WGS) entry which is preliminary data.</text>
</comment>
<reference evidence="2" key="2">
    <citation type="submission" date="2023-06" db="EMBL/GenBank/DDBJ databases">
        <authorList>
            <person name="Ma L."/>
            <person name="Liu K.-W."/>
            <person name="Li Z."/>
            <person name="Hsiao Y.-Y."/>
            <person name="Qi Y."/>
            <person name="Fu T."/>
            <person name="Tang G."/>
            <person name="Zhang D."/>
            <person name="Sun W.-H."/>
            <person name="Liu D.-K."/>
            <person name="Li Y."/>
            <person name="Chen G.-Z."/>
            <person name="Liu X.-D."/>
            <person name="Liao X.-Y."/>
            <person name="Jiang Y.-T."/>
            <person name="Yu X."/>
            <person name="Hao Y."/>
            <person name="Huang J."/>
            <person name="Zhao X.-W."/>
            <person name="Ke S."/>
            <person name="Chen Y.-Y."/>
            <person name="Wu W.-L."/>
            <person name="Hsu J.-L."/>
            <person name="Lin Y.-F."/>
            <person name="Huang M.-D."/>
            <person name="Li C.-Y."/>
            <person name="Huang L."/>
            <person name="Wang Z.-W."/>
            <person name="Zhao X."/>
            <person name="Zhong W.-Y."/>
            <person name="Peng D.-H."/>
            <person name="Ahmad S."/>
            <person name="Lan S."/>
            <person name="Zhang J.-S."/>
            <person name="Tsai W.-C."/>
            <person name="Van De Peer Y."/>
            <person name="Liu Z.-J."/>
        </authorList>
    </citation>
    <scope>NUCLEOTIDE SEQUENCE</scope>
    <source>
        <strain evidence="2">CP</strain>
        <tissue evidence="2">Leaves</tissue>
    </source>
</reference>
<keyword evidence="3" id="KW-1185">Reference proteome</keyword>
<protein>
    <submittedName>
        <fullName evidence="2">F-box/FBD/LRR-repeat protein</fullName>
    </submittedName>
</protein>
<dbReference type="Proteomes" id="UP001180020">
    <property type="component" value="Unassembled WGS sequence"/>
</dbReference>
<name>A0AAV9EBK4_ACOCL</name>
<dbReference type="AlphaFoldDB" id="A0AAV9EBK4"/>
<dbReference type="SUPFAM" id="SSF81383">
    <property type="entry name" value="F-box domain"/>
    <property type="match status" value="1"/>
</dbReference>
<dbReference type="PANTHER" id="PTHR32212:SF234">
    <property type="entry name" value="F-BOX_LRR-REPEAT PROTEIN 13-LIKE"/>
    <property type="match status" value="1"/>
</dbReference>
<dbReference type="EMBL" id="JAUJYO010000008">
    <property type="protein sequence ID" value="KAK1310185.1"/>
    <property type="molecule type" value="Genomic_DNA"/>
</dbReference>
<evidence type="ECO:0000313" key="3">
    <source>
        <dbReference type="Proteomes" id="UP001180020"/>
    </source>
</evidence>
<dbReference type="PANTHER" id="PTHR32212">
    <property type="entry name" value="CYCLIN-LIKE F-BOX"/>
    <property type="match status" value="1"/>
</dbReference>